<dbReference type="EMBL" id="CP113440">
    <property type="protein sequence ID" value="WAK63931.1"/>
    <property type="molecule type" value="Genomic_DNA"/>
</dbReference>
<sequence>MNLLNKVCGCINNGTPLSQRQMLAAKQATGPGSTNQSRRQEQWLPLGIS</sequence>
<dbReference type="RefSeq" id="WP_269441562.1">
    <property type="nucleotide sequence ID" value="NZ_CP113440.1"/>
</dbReference>
<evidence type="ECO:0000256" key="1">
    <source>
        <dbReference type="SAM" id="MobiDB-lite"/>
    </source>
</evidence>
<organism evidence="2 3">
    <name type="scientific">Streptococcus macedonicus</name>
    <name type="common">Streptococcus gallolyticus macedonicus</name>
    <dbReference type="NCBI Taxonomy" id="59310"/>
    <lineage>
        <taxon>Bacteria</taxon>
        <taxon>Bacillati</taxon>
        <taxon>Bacillota</taxon>
        <taxon>Bacilli</taxon>
        <taxon>Lactobacillales</taxon>
        <taxon>Streptococcaceae</taxon>
        <taxon>Streptococcus</taxon>
    </lineage>
</organism>
<evidence type="ECO:0000313" key="2">
    <source>
        <dbReference type="EMBL" id="WAK63931.1"/>
    </source>
</evidence>
<dbReference type="AlphaFoldDB" id="A0AA47FDI2"/>
<proteinExistence type="predicted"/>
<feature type="region of interest" description="Disordered" evidence="1">
    <location>
        <begin position="23"/>
        <end position="49"/>
    </location>
</feature>
<name>A0AA47FDI2_STRMC</name>
<evidence type="ECO:0000313" key="3">
    <source>
        <dbReference type="Proteomes" id="UP001156410"/>
    </source>
</evidence>
<reference evidence="2" key="2">
    <citation type="submission" date="2022-11" db="EMBL/GenBank/DDBJ databases">
        <authorList>
            <person name="Johnson J.D."/>
        </authorList>
    </citation>
    <scope>NUCLEOTIDE SEQUENCE</scope>
    <source>
        <strain evidence="2">E37</strain>
    </source>
</reference>
<accession>A0AA47FDI2</accession>
<dbReference type="Proteomes" id="UP001156410">
    <property type="component" value="Chromosome"/>
</dbReference>
<reference evidence="2" key="1">
    <citation type="submission" date="2022-11" db="EMBL/GenBank/DDBJ databases">
        <title>Streptococcus macedonicus and Acinetobacter baumannii: co-inhabitants of the cheese production environment.</title>
        <authorList>
            <person name="Johnson J."/>
        </authorList>
    </citation>
    <scope>NUCLEOTIDE SEQUENCE</scope>
    <source>
        <strain evidence="2">E37</strain>
    </source>
</reference>
<protein>
    <submittedName>
        <fullName evidence="2">Uncharacterized protein</fullName>
    </submittedName>
</protein>
<gene>
    <name evidence="2" type="ORF">OQG81_03520</name>
</gene>